<reference evidence="1 2" key="1">
    <citation type="submission" date="2016-10" db="EMBL/GenBank/DDBJ databases">
        <authorList>
            <person name="de Groot N.N."/>
        </authorList>
    </citation>
    <scope>NUCLEOTIDE SEQUENCE [LARGE SCALE GENOMIC DNA]</scope>
    <source>
        <strain evidence="1 2">DSM 527</strain>
    </source>
</reference>
<dbReference type="RefSeq" id="WP_089837020.1">
    <property type="nucleotide sequence ID" value="NZ_FNBN01000009.1"/>
</dbReference>
<gene>
    <name evidence="1" type="ORF">SAMN04488121_109196</name>
</gene>
<dbReference type="Gene3D" id="2.180.10.10">
    <property type="entry name" value="RHS repeat-associated core"/>
    <property type="match status" value="1"/>
</dbReference>
<name>A0A1G8ABQ1_CHIFI</name>
<organism evidence="1 2">
    <name type="scientific">Chitinophaga filiformis</name>
    <name type="common">Myxococcus filiformis</name>
    <name type="synonym">Flexibacter filiformis</name>
    <dbReference type="NCBI Taxonomy" id="104663"/>
    <lineage>
        <taxon>Bacteria</taxon>
        <taxon>Pseudomonadati</taxon>
        <taxon>Bacteroidota</taxon>
        <taxon>Chitinophagia</taxon>
        <taxon>Chitinophagales</taxon>
        <taxon>Chitinophagaceae</taxon>
        <taxon>Chitinophaga</taxon>
    </lineage>
</organism>
<sequence>MFETICDINRINYADPIYYTKSFLHNPYVKANDLAKHIHLYNKHLTDFKYYSFINLKGSVNKLTETKQEQFFDGVVRSGPFETTRTCYTFQDNHELIQLTKDNGGSKRDWILFDSLKKPNTLRGLTFVNDVLISHEDISFNAFLEYERIGELPSSDDSLHHQKRNRQRTTKYGFRSGKETQKIHYRNNRDEQSKSIITYNEEFMILSAKAHSQKDKSVLLYEAEFIYDADNVLNKIIYTRHKPTRYYAGNVSHELCFEYDDKGRLIRFTKDFHTITWEYDEHDNPIYIEESNSNGSMGFEARNSYKYDDQGNWIYRRTHKLRVQSYRSVLIRSAEINRQIEYFR</sequence>
<protein>
    <submittedName>
        <fullName evidence="1">YD repeat-containing protein</fullName>
    </submittedName>
</protein>
<dbReference type="EMBL" id="FNBN01000009">
    <property type="protein sequence ID" value="SDH18319.1"/>
    <property type="molecule type" value="Genomic_DNA"/>
</dbReference>
<dbReference type="NCBIfam" id="TIGR01643">
    <property type="entry name" value="YD_repeat_2x"/>
    <property type="match status" value="1"/>
</dbReference>
<evidence type="ECO:0000313" key="1">
    <source>
        <dbReference type="EMBL" id="SDH18319.1"/>
    </source>
</evidence>
<dbReference type="InterPro" id="IPR006530">
    <property type="entry name" value="YD"/>
</dbReference>
<dbReference type="OrthoDB" id="1046747at2"/>
<dbReference type="Proteomes" id="UP000199045">
    <property type="component" value="Unassembled WGS sequence"/>
</dbReference>
<proteinExistence type="predicted"/>
<evidence type="ECO:0000313" key="2">
    <source>
        <dbReference type="Proteomes" id="UP000199045"/>
    </source>
</evidence>
<dbReference type="AlphaFoldDB" id="A0A1G8ABQ1"/>
<accession>A0A1G8ABQ1</accession>